<evidence type="ECO:0000256" key="1">
    <source>
        <dbReference type="SAM" id="MobiDB-lite"/>
    </source>
</evidence>
<evidence type="ECO:0000313" key="3">
    <source>
        <dbReference type="Proteomes" id="UP000449547"/>
    </source>
</evidence>
<feature type="region of interest" description="Disordered" evidence="1">
    <location>
        <begin position="1"/>
        <end position="33"/>
    </location>
</feature>
<dbReference type="RefSeq" id="XP_034014402.1">
    <property type="nucleotide sequence ID" value="XM_034159016.1"/>
</dbReference>
<dbReference type="AlphaFoldDB" id="A0A642UX24"/>
<reference evidence="2 3" key="1">
    <citation type="submission" date="2019-07" db="EMBL/GenBank/DDBJ databases">
        <title>Genome assembly of two rare yeast pathogens: Diutina rugosa and Trichomonascus ciferrii.</title>
        <authorList>
            <person name="Mixao V."/>
            <person name="Saus E."/>
            <person name="Hansen A."/>
            <person name="Lass-Flor C."/>
            <person name="Gabaldon T."/>
        </authorList>
    </citation>
    <scope>NUCLEOTIDE SEQUENCE [LARGE SCALE GENOMIC DNA]</scope>
    <source>
        <strain evidence="2 3">CBS 613</strain>
    </source>
</reference>
<dbReference type="Proteomes" id="UP000449547">
    <property type="component" value="Unassembled WGS sequence"/>
</dbReference>
<proteinExistence type="predicted"/>
<sequence>MAFEFPPPSLSAKSSRARLSGTPKEASPMASPFLTSIEDSAASTPSFIDPINDSPVDFAVPMAHKRNSSALTSMLYSFVEE</sequence>
<organism evidence="2 3">
    <name type="scientific">Diutina rugosa</name>
    <name type="common">Yeast</name>
    <name type="synonym">Candida rugosa</name>
    <dbReference type="NCBI Taxonomy" id="5481"/>
    <lineage>
        <taxon>Eukaryota</taxon>
        <taxon>Fungi</taxon>
        <taxon>Dikarya</taxon>
        <taxon>Ascomycota</taxon>
        <taxon>Saccharomycotina</taxon>
        <taxon>Pichiomycetes</taxon>
        <taxon>Debaryomycetaceae</taxon>
        <taxon>Diutina</taxon>
    </lineage>
</organism>
<name>A0A642UX24_DIURU</name>
<feature type="compositionally biased region" description="Low complexity" evidence="1">
    <location>
        <begin position="10"/>
        <end position="20"/>
    </location>
</feature>
<dbReference type="GeneID" id="54779388"/>
<protein>
    <submittedName>
        <fullName evidence="2">Uncharacterized protein</fullName>
    </submittedName>
</protein>
<evidence type="ECO:0000313" key="2">
    <source>
        <dbReference type="EMBL" id="KAA8907051.1"/>
    </source>
</evidence>
<keyword evidence="3" id="KW-1185">Reference proteome</keyword>
<comment type="caution">
    <text evidence="2">The sequence shown here is derived from an EMBL/GenBank/DDBJ whole genome shotgun (WGS) entry which is preliminary data.</text>
</comment>
<dbReference type="EMBL" id="SWFT01000027">
    <property type="protein sequence ID" value="KAA8907051.1"/>
    <property type="molecule type" value="Genomic_DNA"/>
</dbReference>
<dbReference type="VEuPathDB" id="FungiDB:DIURU_000735"/>
<gene>
    <name evidence="2" type="ORF">DIURU_000735</name>
</gene>
<accession>A0A642UX24</accession>